<gene>
    <name evidence="12" type="ORF">INP59_11980</name>
</gene>
<dbReference type="SMART" id="SM00387">
    <property type="entry name" value="HATPase_c"/>
    <property type="match status" value="1"/>
</dbReference>
<dbReference type="SUPFAM" id="SSF47384">
    <property type="entry name" value="Homodimeric domain of signal transducing histidine kinase"/>
    <property type="match status" value="1"/>
</dbReference>
<keyword evidence="4" id="KW-0597">Phosphoprotein</keyword>
<evidence type="ECO:0000256" key="9">
    <source>
        <dbReference type="ARBA" id="ARBA00023012"/>
    </source>
</evidence>
<comment type="catalytic activity">
    <reaction evidence="1">
        <text>ATP + protein L-histidine = ADP + protein N-phospho-L-histidine.</text>
        <dbReference type="EC" id="2.7.13.3"/>
    </reaction>
</comment>
<dbReference type="SMART" id="SM00091">
    <property type="entry name" value="PAS"/>
    <property type="match status" value="2"/>
</dbReference>
<dbReference type="GO" id="GO:0006355">
    <property type="term" value="P:regulation of DNA-templated transcription"/>
    <property type="evidence" value="ECO:0007669"/>
    <property type="project" value="InterPro"/>
</dbReference>
<organism evidence="12 13">
    <name type="scientific">Rhodococcus pyridinivorans</name>
    <dbReference type="NCBI Taxonomy" id="103816"/>
    <lineage>
        <taxon>Bacteria</taxon>
        <taxon>Bacillati</taxon>
        <taxon>Actinomycetota</taxon>
        <taxon>Actinomycetes</taxon>
        <taxon>Mycobacteriales</taxon>
        <taxon>Nocardiaceae</taxon>
        <taxon>Rhodococcus</taxon>
    </lineage>
</organism>
<dbReference type="RefSeq" id="WP_193903787.1">
    <property type="nucleotide sequence ID" value="NZ_CP063450.1"/>
</dbReference>
<evidence type="ECO:0000256" key="7">
    <source>
        <dbReference type="ARBA" id="ARBA00022777"/>
    </source>
</evidence>
<evidence type="ECO:0000256" key="8">
    <source>
        <dbReference type="ARBA" id="ARBA00022840"/>
    </source>
</evidence>
<dbReference type="CDD" id="cd00130">
    <property type="entry name" value="PAS"/>
    <property type="match status" value="1"/>
</dbReference>
<dbReference type="Pfam" id="PF02518">
    <property type="entry name" value="HATPase_c"/>
    <property type="match status" value="1"/>
</dbReference>
<evidence type="ECO:0000259" key="10">
    <source>
        <dbReference type="PROSITE" id="PS50109"/>
    </source>
</evidence>
<dbReference type="Proteomes" id="UP000593818">
    <property type="component" value="Chromosome"/>
</dbReference>
<name>A0A7M2XT39_9NOCA</name>
<dbReference type="GO" id="GO:0005524">
    <property type="term" value="F:ATP binding"/>
    <property type="evidence" value="ECO:0007669"/>
    <property type="project" value="UniProtKB-KW"/>
</dbReference>
<feature type="domain" description="Histidine kinase" evidence="10">
    <location>
        <begin position="274"/>
        <end position="489"/>
    </location>
</feature>
<dbReference type="InterPro" id="IPR003594">
    <property type="entry name" value="HATPase_dom"/>
</dbReference>
<dbReference type="PANTHER" id="PTHR43065:SF42">
    <property type="entry name" value="TWO-COMPONENT SENSOR PPRA"/>
    <property type="match status" value="1"/>
</dbReference>
<keyword evidence="9" id="KW-0902">Two-component regulatory system</keyword>
<protein>
    <recommendedName>
        <fullName evidence="3">histidine kinase</fullName>
        <ecNumber evidence="3">2.7.13.3</ecNumber>
    </recommendedName>
</protein>
<dbReference type="Pfam" id="PF00989">
    <property type="entry name" value="PAS"/>
    <property type="match status" value="1"/>
</dbReference>
<dbReference type="Gene3D" id="3.30.565.10">
    <property type="entry name" value="Histidine kinase-like ATPase, C-terminal domain"/>
    <property type="match status" value="1"/>
</dbReference>
<dbReference type="AlphaFoldDB" id="A0A7M2XT39"/>
<dbReference type="InterPro" id="IPR013767">
    <property type="entry name" value="PAS_fold"/>
</dbReference>
<evidence type="ECO:0000313" key="12">
    <source>
        <dbReference type="EMBL" id="QOW00949.1"/>
    </source>
</evidence>
<sequence>MFPTRRDFQAMAERTQTGILIHEAASKNILWANPAACRMFGFTLEELRPLKAHHMSSQERQYRRALGVAWLQSAVVHGSSRRQWKYRTKDGVDFLTDANASLVQFQDGPVVMVEFRNISEEVEIQQELSWVSQSLQRIMTHTSAGILVLDDGNCIDDISPLAARLFGSTTERLMGAHLEDLGRCDPSLDSEQVVSKLASSTGSVKIRQKIERPDGRVTWLAGELEDVVHDGMVSRVLVIRDVTDRVELEQRHEYQVANLQYLSRYNAMGDMAMILAHELGQPLAASSNYLRGLQRRVAGGTLDRDQLSYGLDMAEKQLSRAAEIVASVKRYVRRIESTSSAIDLNDVMEESLYFVRLRAAERGARVVVDRTVESLPVQGESVLIGQVIINLCFNAIDEIVLPTTETKELRVTTCRDGDWACIRVADEGRGMERAPRNQLVSGAFSAKQDGSGLGLIVSEHIVERHGGDIEFSPNEPQGTEVRLRLPIAGGTRLVGV</sequence>
<dbReference type="InterPro" id="IPR004358">
    <property type="entry name" value="Sig_transdc_His_kin-like_C"/>
</dbReference>
<dbReference type="CDD" id="cd00075">
    <property type="entry name" value="HATPase"/>
    <property type="match status" value="1"/>
</dbReference>
<evidence type="ECO:0000256" key="6">
    <source>
        <dbReference type="ARBA" id="ARBA00022741"/>
    </source>
</evidence>
<dbReference type="SUPFAM" id="SSF55874">
    <property type="entry name" value="ATPase domain of HSP90 chaperone/DNA topoisomerase II/histidine kinase"/>
    <property type="match status" value="1"/>
</dbReference>
<reference evidence="12 13" key="1">
    <citation type="submission" date="2020-10" db="EMBL/GenBank/DDBJ databases">
        <title>Whole genome sequence of oil-degrading bacteria Rhodococcus pyridinivorans strain 5Ap.</title>
        <authorList>
            <person name="Akhremchuk A.E."/>
            <person name="Valentovich L.N."/>
            <person name="Charniauskaya M.I."/>
            <person name="Bukliarevich H.A."/>
            <person name="Titok M.A."/>
        </authorList>
    </citation>
    <scope>NUCLEOTIDE SEQUENCE [LARGE SCALE GENOMIC DNA]</scope>
    <source>
        <strain evidence="12 13">5Ap</strain>
    </source>
</reference>
<dbReference type="EC" id="2.7.13.3" evidence="3"/>
<dbReference type="InterPro" id="IPR036097">
    <property type="entry name" value="HisK_dim/P_sf"/>
</dbReference>
<keyword evidence="6" id="KW-0547">Nucleotide-binding</keyword>
<dbReference type="PRINTS" id="PR00344">
    <property type="entry name" value="BCTRLSENSOR"/>
</dbReference>
<dbReference type="InterPro" id="IPR000014">
    <property type="entry name" value="PAS"/>
</dbReference>
<keyword evidence="13" id="KW-1185">Reference proteome</keyword>
<dbReference type="InterPro" id="IPR005467">
    <property type="entry name" value="His_kinase_dom"/>
</dbReference>
<evidence type="ECO:0000256" key="3">
    <source>
        <dbReference type="ARBA" id="ARBA00012438"/>
    </source>
</evidence>
<dbReference type="EMBL" id="CP063450">
    <property type="protein sequence ID" value="QOW00949.1"/>
    <property type="molecule type" value="Genomic_DNA"/>
</dbReference>
<evidence type="ECO:0000256" key="5">
    <source>
        <dbReference type="ARBA" id="ARBA00022679"/>
    </source>
</evidence>
<dbReference type="InterPro" id="IPR035965">
    <property type="entry name" value="PAS-like_dom_sf"/>
</dbReference>
<dbReference type="NCBIfam" id="TIGR00229">
    <property type="entry name" value="sensory_box"/>
    <property type="match status" value="2"/>
</dbReference>
<accession>A0A7M2XT39</accession>
<dbReference type="Pfam" id="PF13426">
    <property type="entry name" value="PAS_9"/>
    <property type="match status" value="1"/>
</dbReference>
<keyword evidence="8" id="KW-0067">ATP-binding</keyword>
<dbReference type="PANTHER" id="PTHR43065">
    <property type="entry name" value="SENSOR HISTIDINE KINASE"/>
    <property type="match status" value="1"/>
</dbReference>
<evidence type="ECO:0000256" key="2">
    <source>
        <dbReference type="ARBA" id="ARBA00004236"/>
    </source>
</evidence>
<keyword evidence="7" id="KW-0418">Kinase</keyword>
<evidence type="ECO:0000256" key="1">
    <source>
        <dbReference type="ARBA" id="ARBA00000085"/>
    </source>
</evidence>
<dbReference type="InterPro" id="IPR003661">
    <property type="entry name" value="HisK_dim/P_dom"/>
</dbReference>
<dbReference type="PROSITE" id="PS50112">
    <property type="entry name" value="PAS"/>
    <property type="match status" value="1"/>
</dbReference>
<dbReference type="GO" id="GO:0000155">
    <property type="term" value="F:phosphorelay sensor kinase activity"/>
    <property type="evidence" value="ECO:0007669"/>
    <property type="project" value="InterPro"/>
</dbReference>
<dbReference type="Gene3D" id="1.10.287.130">
    <property type="match status" value="1"/>
</dbReference>
<dbReference type="CDD" id="cd00082">
    <property type="entry name" value="HisKA"/>
    <property type="match status" value="1"/>
</dbReference>
<keyword evidence="5" id="KW-0808">Transferase</keyword>
<dbReference type="SUPFAM" id="SSF55785">
    <property type="entry name" value="PYP-like sensor domain (PAS domain)"/>
    <property type="match status" value="2"/>
</dbReference>
<evidence type="ECO:0000259" key="11">
    <source>
        <dbReference type="PROSITE" id="PS50112"/>
    </source>
</evidence>
<evidence type="ECO:0000256" key="4">
    <source>
        <dbReference type="ARBA" id="ARBA00022553"/>
    </source>
</evidence>
<evidence type="ECO:0000313" key="13">
    <source>
        <dbReference type="Proteomes" id="UP000593818"/>
    </source>
</evidence>
<dbReference type="InterPro" id="IPR036890">
    <property type="entry name" value="HATPase_C_sf"/>
</dbReference>
<proteinExistence type="predicted"/>
<dbReference type="Gene3D" id="3.30.450.20">
    <property type="entry name" value="PAS domain"/>
    <property type="match status" value="2"/>
</dbReference>
<dbReference type="GO" id="GO:0005886">
    <property type="term" value="C:plasma membrane"/>
    <property type="evidence" value="ECO:0007669"/>
    <property type="project" value="UniProtKB-SubCell"/>
</dbReference>
<comment type="subcellular location">
    <subcellularLocation>
        <location evidence="2">Cell membrane</location>
    </subcellularLocation>
</comment>
<feature type="domain" description="PAS" evidence="11">
    <location>
        <begin position="4"/>
        <end position="47"/>
    </location>
</feature>
<dbReference type="PROSITE" id="PS50109">
    <property type="entry name" value="HIS_KIN"/>
    <property type="match status" value="1"/>
</dbReference>